<dbReference type="InterPro" id="IPR036396">
    <property type="entry name" value="Cyt_P450_sf"/>
</dbReference>
<dbReference type="PANTHER" id="PTHR46696:SF1">
    <property type="entry name" value="CYTOCHROME P450 YJIB-RELATED"/>
    <property type="match status" value="1"/>
</dbReference>
<dbReference type="PRINTS" id="PR00359">
    <property type="entry name" value="BP450"/>
</dbReference>
<dbReference type="SUPFAM" id="SSF48264">
    <property type="entry name" value="Cytochrome P450"/>
    <property type="match status" value="1"/>
</dbReference>
<dbReference type="Pfam" id="PF00067">
    <property type="entry name" value="p450"/>
    <property type="match status" value="1"/>
</dbReference>
<keyword evidence="9" id="KW-1185">Reference proteome</keyword>
<dbReference type="Proteomes" id="UP000312512">
    <property type="component" value="Unassembled WGS sequence"/>
</dbReference>
<dbReference type="RefSeq" id="WP_139638425.1">
    <property type="nucleotide sequence ID" value="NZ_VDLX02000045.1"/>
</dbReference>
<evidence type="ECO:0000256" key="4">
    <source>
        <dbReference type="ARBA" id="ARBA00023002"/>
    </source>
</evidence>
<dbReference type="GO" id="GO:0016705">
    <property type="term" value="F:oxidoreductase activity, acting on paired donors, with incorporation or reduction of molecular oxygen"/>
    <property type="evidence" value="ECO:0007669"/>
    <property type="project" value="InterPro"/>
</dbReference>
<keyword evidence="4 7" id="KW-0560">Oxidoreductase</keyword>
<reference evidence="8 9" key="1">
    <citation type="submission" date="2019-10" db="EMBL/GenBank/DDBJ databases">
        <title>Nonomuraea sp. nov., isolated from Phyllanthus amarus.</title>
        <authorList>
            <person name="Klykleung N."/>
            <person name="Tanasupawat S."/>
        </authorList>
    </citation>
    <scope>NUCLEOTIDE SEQUENCE [LARGE SCALE GENOMIC DNA]</scope>
    <source>
        <strain evidence="8 9">PA1-10</strain>
    </source>
</reference>
<dbReference type="FunFam" id="1.10.630.10:FF:000018">
    <property type="entry name" value="Cytochrome P450 monooxygenase"/>
    <property type="match status" value="1"/>
</dbReference>
<dbReference type="PROSITE" id="PS00086">
    <property type="entry name" value="CYTOCHROME_P450"/>
    <property type="match status" value="1"/>
</dbReference>
<dbReference type="PRINTS" id="PR00385">
    <property type="entry name" value="P450"/>
</dbReference>
<accession>A0A5C4USG1</accession>
<dbReference type="GO" id="GO:0020037">
    <property type="term" value="F:heme binding"/>
    <property type="evidence" value="ECO:0007669"/>
    <property type="project" value="InterPro"/>
</dbReference>
<evidence type="ECO:0000256" key="3">
    <source>
        <dbReference type="ARBA" id="ARBA00022723"/>
    </source>
</evidence>
<gene>
    <name evidence="8" type="ORF">FH608_050890</name>
</gene>
<protein>
    <submittedName>
        <fullName evidence="8">Cytochrome P450</fullName>
    </submittedName>
</protein>
<evidence type="ECO:0000256" key="1">
    <source>
        <dbReference type="ARBA" id="ARBA00010617"/>
    </source>
</evidence>
<comment type="similarity">
    <text evidence="1 7">Belongs to the cytochrome P450 family.</text>
</comment>
<evidence type="ECO:0000313" key="9">
    <source>
        <dbReference type="Proteomes" id="UP000312512"/>
    </source>
</evidence>
<dbReference type="Gene3D" id="1.10.630.10">
    <property type="entry name" value="Cytochrome P450"/>
    <property type="match status" value="1"/>
</dbReference>
<organism evidence="8 9">
    <name type="scientific">Nonomuraea phyllanthi</name>
    <dbReference type="NCBI Taxonomy" id="2219224"/>
    <lineage>
        <taxon>Bacteria</taxon>
        <taxon>Bacillati</taxon>
        <taxon>Actinomycetota</taxon>
        <taxon>Actinomycetes</taxon>
        <taxon>Streptosporangiales</taxon>
        <taxon>Streptosporangiaceae</taxon>
        <taxon>Nonomuraea</taxon>
    </lineage>
</organism>
<evidence type="ECO:0000256" key="5">
    <source>
        <dbReference type="ARBA" id="ARBA00023004"/>
    </source>
</evidence>
<proteinExistence type="inferred from homology"/>
<name>A0A5C4USG1_9ACTN</name>
<dbReference type="PANTHER" id="PTHR46696">
    <property type="entry name" value="P450, PUTATIVE (EUROFUNG)-RELATED"/>
    <property type="match status" value="1"/>
</dbReference>
<keyword evidence="6 7" id="KW-0503">Monooxygenase</keyword>
<dbReference type="InterPro" id="IPR002397">
    <property type="entry name" value="Cyt_P450_B"/>
</dbReference>
<evidence type="ECO:0000256" key="2">
    <source>
        <dbReference type="ARBA" id="ARBA00022617"/>
    </source>
</evidence>
<dbReference type="OrthoDB" id="4133219at2"/>
<dbReference type="InterPro" id="IPR017972">
    <property type="entry name" value="Cyt_P450_CS"/>
</dbReference>
<dbReference type="InterPro" id="IPR001128">
    <property type="entry name" value="Cyt_P450"/>
</dbReference>
<dbReference type="CDD" id="cd11029">
    <property type="entry name" value="CYP107-like"/>
    <property type="match status" value="1"/>
</dbReference>
<keyword evidence="3 7" id="KW-0479">Metal-binding</keyword>
<dbReference type="EMBL" id="VDLX02000045">
    <property type="protein sequence ID" value="KAB8181548.1"/>
    <property type="molecule type" value="Genomic_DNA"/>
</dbReference>
<dbReference type="GO" id="GO:0004497">
    <property type="term" value="F:monooxygenase activity"/>
    <property type="evidence" value="ECO:0007669"/>
    <property type="project" value="UniProtKB-KW"/>
</dbReference>
<dbReference type="GO" id="GO:0005506">
    <property type="term" value="F:iron ion binding"/>
    <property type="evidence" value="ECO:0007669"/>
    <property type="project" value="InterPro"/>
</dbReference>
<evidence type="ECO:0000313" key="8">
    <source>
        <dbReference type="EMBL" id="KAB8181548.1"/>
    </source>
</evidence>
<keyword evidence="5 7" id="KW-0408">Iron</keyword>
<evidence type="ECO:0000256" key="6">
    <source>
        <dbReference type="ARBA" id="ARBA00023033"/>
    </source>
</evidence>
<comment type="caution">
    <text evidence="8">The sequence shown here is derived from an EMBL/GenBank/DDBJ whole genome shotgun (WGS) entry which is preliminary data.</text>
</comment>
<dbReference type="AlphaFoldDB" id="A0A5C4USG1"/>
<evidence type="ECO:0000256" key="7">
    <source>
        <dbReference type="RuleBase" id="RU000461"/>
    </source>
</evidence>
<sequence length="404" mass="42886">MAESPPITSPFVEAAPAARHAAFADLAAAGPVQRVMLFTGVPVWLITGYAEAREALAHPDIIKGKGGDGPHRDAVPAELAAAMDHHLLGADPPDHTRLRRLVSAAFTRRRIEGLEPEIRLIVDGLLDDVSAAGKHGAPIDLLAAFGYPLPLTVISELLGVPAEARREFQEWTTVAINGSVHPAETFIAAATSLIGYIRELIAQKLADPSDDLVSALVAVRADGDRLSEDELTSMVFLLLVAGYETTAHLICGGTQTLLTHPDQLDLVRAEPDRLPAVVEELLRFNGPAQVSTPYRTAAPVRIGGVTIPAGEVVLPALLAANRDPRQFHAPERLDVTRPPASHLAFGHGIHHCLGAPLARLEARIALGALVGRFPGLRLAVPPEELTVQASFLINGLTTLPVIVT</sequence>
<keyword evidence="2 7" id="KW-0349">Heme</keyword>